<dbReference type="RefSeq" id="WP_116495422.1">
    <property type="nucleotide sequence ID" value="NZ_QENZ01000003.1"/>
</dbReference>
<evidence type="ECO:0000259" key="2">
    <source>
        <dbReference type="Pfam" id="PF03372"/>
    </source>
</evidence>
<organism evidence="3 4">
    <name type="scientific">Balneicella halophila</name>
    <dbReference type="NCBI Taxonomy" id="1537566"/>
    <lineage>
        <taxon>Bacteria</taxon>
        <taxon>Pseudomonadati</taxon>
        <taxon>Bacteroidota</taxon>
        <taxon>Bacteroidia</taxon>
        <taxon>Bacteroidales</taxon>
        <taxon>Balneicellaceae</taxon>
        <taxon>Balneicella</taxon>
    </lineage>
</organism>
<sequence>MKKILKYLLIALVVLILAIVGFYFWAKSPTLPYEQYKQEISYKVELTTQNDSIITVMSYNIGYLSGMTNNLAVRPKREFYKENETLAIQYFSDLHPDIVGFQEIDYGSKRSYEIDQHKMIAENLYPYTAKAVNWDKRYVPFPYYPFSVHFGKIVSGQSIMSKYPIVSSERIVLEDVASQPFYYKAMYLNRLLQIATIKHPFGTIFFMNVHAEAFDQQTRAQHINFIYDKFWELAKKGPVILVGDFNSDPTYKNSAVLKFLNDKRIGSGKIETTEDTKGLYSYPSDSPKERLDYIFYTKSDFEIVNSKVFTDFGMISDHLPYVATLKFIKNN</sequence>
<dbReference type="OrthoDB" id="712861at2"/>
<keyword evidence="4" id="KW-1185">Reference proteome</keyword>
<dbReference type="GO" id="GO:0016020">
    <property type="term" value="C:membrane"/>
    <property type="evidence" value="ECO:0007669"/>
    <property type="project" value="GOC"/>
</dbReference>
<keyword evidence="1" id="KW-0812">Transmembrane</keyword>
<name>A0A7L4UPZ1_BALHA</name>
<proteinExistence type="predicted"/>
<dbReference type="InterPro" id="IPR005135">
    <property type="entry name" value="Endo/exonuclease/phosphatase"/>
</dbReference>
<gene>
    <name evidence="3" type="ORF">C7377_0138</name>
</gene>
<keyword evidence="3" id="KW-0269">Exonuclease</keyword>
<keyword evidence="1" id="KW-1133">Transmembrane helix</keyword>
<keyword evidence="3" id="KW-0378">Hydrolase</keyword>
<feature type="domain" description="Endonuclease/exonuclease/phosphatase" evidence="2">
    <location>
        <begin position="87"/>
        <end position="318"/>
    </location>
</feature>
<protein>
    <submittedName>
        <fullName evidence="3">Endonuclease/exonuclease/phosphatase family metal-dependent hydrolase</fullName>
    </submittedName>
</protein>
<evidence type="ECO:0000313" key="3">
    <source>
        <dbReference type="EMBL" id="PVX51848.1"/>
    </source>
</evidence>
<evidence type="ECO:0000313" key="4">
    <source>
        <dbReference type="Proteomes" id="UP000251835"/>
    </source>
</evidence>
<dbReference type="PANTHER" id="PTHR14859">
    <property type="entry name" value="CALCOFLUOR WHITE HYPERSENSITIVE PROTEIN PRECURSOR"/>
    <property type="match status" value="1"/>
</dbReference>
<dbReference type="InterPro" id="IPR051916">
    <property type="entry name" value="GPI-anchor_lipid_remodeler"/>
</dbReference>
<dbReference type="EMBL" id="QENZ01000003">
    <property type="protein sequence ID" value="PVX51848.1"/>
    <property type="molecule type" value="Genomic_DNA"/>
</dbReference>
<dbReference type="PANTHER" id="PTHR14859:SF1">
    <property type="entry name" value="PGAP2-INTERACTING PROTEIN"/>
    <property type="match status" value="1"/>
</dbReference>
<dbReference type="GO" id="GO:0006506">
    <property type="term" value="P:GPI anchor biosynthetic process"/>
    <property type="evidence" value="ECO:0007669"/>
    <property type="project" value="TreeGrafter"/>
</dbReference>
<dbReference type="InterPro" id="IPR036691">
    <property type="entry name" value="Endo/exonu/phosph_ase_sf"/>
</dbReference>
<keyword evidence="3" id="KW-0540">Nuclease</keyword>
<dbReference type="AlphaFoldDB" id="A0A7L4UPZ1"/>
<keyword evidence="1" id="KW-0472">Membrane</keyword>
<reference evidence="3 4" key="1">
    <citation type="submission" date="2018-05" db="EMBL/GenBank/DDBJ databases">
        <title>Genomic Encyclopedia of Type Strains, Phase IV (KMG-IV): sequencing the most valuable type-strain genomes for metagenomic binning, comparative biology and taxonomic classification.</title>
        <authorList>
            <person name="Goeker M."/>
        </authorList>
    </citation>
    <scope>NUCLEOTIDE SEQUENCE [LARGE SCALE GENOMIC DNA]</scope>
    <source>
        <strain evidence="3 4">DSM 28579</strain>
    </source>
</reference>
<feature type="transmembrane region" description="Helical" evidence="1">
    <location>
        <begin position="7"/>
        <end position="26"/>
    </location>
</feature>
<comment type="caution">
    <text evidence="3">The sequence shown here is derived from an EMBL/GenBank/DDBJ whole genome shotgun (WGS) entry which is preliminary data.</text>
</comment>
<dbReference type="Gene3D" id="3.60.10.10">
    <property type="entry name" value="Endonuclease/exonuclease/phosphatase"/>
    <property type="match status" value="1"/>
</dbReference>
<dbReference type="GO" id="GO:0004519">
    <property type="term" value="F:endonuclease activity"/>
    <property type="evidence" value="ECO:0007669"/>
    <property type="project" value="UniProtKB-KW"/>
</dbReference>
<dbReference type="SUPFAM" id="SSF56219">
    <property type="entry name" value="DNase I-like"/>
    <property type="match status" value="1"/>
</dbReference>
<dbReference type="Proteomes" id="UP000251835">
    <property type="component" value="Unassembled WGS sequence"/>
</dbReference>
<evidence type="ECO:0000256" key="1">
    <source>
        <dbReference type="SAM" id="Phobius"/>
    </source>
</evidence>
<dbReference type="GO" id="GO:0004527">
    <property type="term" value="F:exonuclease activity"/>
    <property type="evidence" value="ECO:0007669"/>
    <property type="project" value="UniProtKB-KW"/>
</dbReference>
<keyword evidence="3" id="KW-0255">Endonuclease</keyword>
<accession>A0A7L4UPZ1</accession>
<dbReference type="Pfam" id="PF03372">
    <property type="entry name" value="Exo_endo_phos"/>
    <property type="match status" value="1"/>
</dbReference>